<name>A0ACC3YPM9_COLTU</name>
<dbReference type="Proteomes" id="UP000805649">
    <property type="component" value="Unassembled WGS sequence"/>
</dbReference>
<evidence type="ECO:0000313" key="1">
    <source>
        <dbReference type="EMBL" id="KAL0933860.1"/>
    </source>
</evidence>
<dbReference type="EMBL" id="VUJX02000007">
    <property type="protein sequence ID" value="KAL0933860.1"/>
    <property type="molecule type" value="Genomic_DNA"/>
</dbReference>
<gene>
    <name evidence="1" type="ORF">CTRU02_210659</name>
</gene>
<accession>A0ACC3YPM9</accession>
<protein>
    <submittedName>
        <fullName evidence="1">Uncharacterized protein</fullName>
    </submittedName>
</protein>
<reference evidence="1 2" key="1">
    <citation type="journal article" date="2020" name="Phytopathology">
        <title>Genome Sequence Resources of Colletotrichum truncatum, C. plurivorum, C. musicola, and C. sojae: Four Species Pathogenic to Soybean (Glycine max).</title>
        <authorList>
            <person name="Rogerio F."/>
            <person name="Boufleur T.R."/>
            <person name="Ciampi-Guillardi M."/>
            <person name="Sukno S.A."/>
            <person name="Thon M.R."/>
            <person name="Massola Junior N.S."/>
            <person name="Baroncelli R."/>
        </authorList>
    </citation>
    <scope>NUCLEOTIDE SEQUENCE [LARGE SCALE GENOMIC DNA]</scope>
    <source>
        <strain evidence="1 2">CMES1059</strain>
    </source>
</reference>
<evidence type="ECO:0000313" key="2">
    <source>
        <dbReference type="Proteomes" id="UP000805649"/>
    </source>
</evidence>
<comment type="caution">
    <text evidence="1">The sequence shown here is derived from an EMBL/GenBank/DDBJ whole genome shotgun (WGS) entry which is preliminary data.</text>
</comment>
<organism evidence="1 2">
    <name type="scientific">Colletotrichum truncatum</name>
    <name type="common">Anthracnose fungus</name>
    <name type="synonym">Colletotrichum capsici</name>
    <dbReference type="NCBI Taxonomy" id="5467"/>
    <lineage>
        <taxon>Eukaryota</taxon>
        <taxon>Fungi</taxon>
        <taxon>Dikarya</taxon>
        <taxon>Ascomycota</taxon>
        <taxon>Pezizomycotina</taxon>
        <taxon>Sordariomycetes</taxon>
        <taxon>Hypocreomycetidae</taxon>
        <taxon>Glomerellales</taxon>
        <taxon>Glomerellaceae</taxon>
        <taxon>Colletotrichum</taxon>
        <taxon>Colletotrichum truncatum species complex</taxon>
    </lineage>
</organism>
<keyword evidence="2" id="KW-1185">Reference proteome</keyword>
<proteinExistence type="predicted"/>
<sequence>MRICLLAFVAFALFVFSADADWHYSCTCHNGGSYIWRITTKACDAYNQHIDSEWPDSENHVRYDTPSGRCTSVGPGGNVIDGDTMESVCKNTGTNGFPCEHDNSKTCFANPGSISSWCD</sequence>